<dbReference type="EMBL" id="CP017708">
    <property type="protein sequence ID" value="AOY84091.1"/>
    <property type="molecule type" value="Genomic_DNA"/>
</dbReference>
<dbReference type="Proteomes" id="UP000176944">
    <property type="component" value="Chromosome"/>
</dbReference>
<reference evidence="4" key="1">
    <citation type="submission" date="2016-10" db="EMBL/GenBank/DDBJ databases">
        <title>Comparative genomics uncovers the prolific and rare metabolic potential of the cyanobacterial genus Moorea.</title>
        <authorList>
            <person name="Leao T."/>
            <person name="Castelao G."/>
            <person name="Korobeynikov A."/>
            <person name="Monroe E.A."/>
            <person name="Podell S."/>
            <person name="Glukhov E."/>
            <person name="Allen E."/>
            <person name="Gerwick W.H."/>
            <person name="Gerwick L."/>
        </authorList>
    </citation>
    <scope>NUCLEOTIDE SEQUENCE [LARGE SCALE GENOMIC DNA]</scope>
    <source>
        <strain evidence="4">JHB</strain>
    </source>
</reference>
<keyword evidence="2" id="KW-0732">Signal</keyword>
<keyword evidence="1" id="KW-0472">Membrane</keyword>
<evidence type="ECO:0000256" key="2">
    <source>
        <dbReference type="SAM" id="SignalP"/>
    </source>
</evidence>
<evidence type="ECO:0000313" key="3">
    <source>
        <dbReference type="EMBL" id="AOY84091.1"/>
    </source>
</evidence>
<feature type="chain" id="PRO_5009441860" evidence="2">
    <location>
        <begin position="25"/>
        <end position="131"/>
    </location>
</feature>
<gene>
    <name evidence="3" type="ORF">BJP36_33355</name>
</gene>
<feature type="signal peptide" evidence="2">
    <location>
        <begin position="1"/>
        <end position="24"/>
    </location>
</feature>
<organism evidence="3 4">
    <name type="scientific">Moorena producens (strain JHB)</name>
    <dbReference type="NCBI Taxonomy" id="1454205"/>
    <lineage>
        <taxon>Bacteria</taxon>
        <taxon>Bacillati</taxon>
        <taxon>Cyanobacteriota</taxon>
        <taxon>Cyanophyceae</taxon>
        <taxon>Coleofasciculales</taxon>
        <taxon>Coleofasciculaceae</taxon>
        <taxon>Moorena</taxon>
    </lineage>
</organism>
<dbReference type="AlphaFoldDB" id="A0A1D9G951"/>
<accession>A0A1D9G951</accession>
<evidence type="ECO:0000256" key="1">
    <source>
        <dbReference type="SAM" id="Phobius"/>
    </source>
</evidence>
<evidence type="ECO:0000313" key="4">
    <source>
        <dbReference type="Proteomes" id="UP000176944"/>
    </source>
</evidence>
<feature type="transmembrane region" description="Helical" evidence="1">
    <location>
        <begin position="48"/>
        <end position="68"/>
    </location>
</feature>
<name>A0A1D9G951_MOOP1</name>
<sequence>MKRIIFIVAIAFLINLLTATKALAQPRGYCDRGGSYGAVDKGKVGGNFLWGVSYGALASKILMVVAITRHLGSAVFDQFSKPYRTTCGSLMPEEIIAVLILFLTEYKYSNALAPMCFRNLLPKFTRLQVFP</sequence>
<protein>
    <submittedName>
        <fullName evidence="3">Uncharacterized protein</fullName>
    </submittedName>
</protein>
<proteinExistence type="predicted"/>
<keyword evidence="1" id="KW-1133">Transmembrane helix</keyword>
<keyword evidence="1" id="KW-0812">Transmembrane</keyword>